<comment type="caution">
    <text evidence="1">The sequence shown here is derived from an EMBL/GenBank/DDBJ whole genome shotgun (WGS) entry which is preliminary data.</text>
</comment>
<keyword evidence="2" id="KW-1185">Reference proteome</keyword>
<evidence type="ECO:0000313" key="2">
    <source>
        <dbReference type="Proteomes" id="UP001153332"/>
    </source>
</evidence>
<gene>
    <name evidence="1" type="ORF">O1611_g445</name>
</gene>
<dbReference type="Proteomes" id="UP001153332">
    <property type="component" value="Unassembled WGS sequence"/>
</dbReference>
<accession>A0ACC2K0U4</accession>
<protein>
    <submittedName>
        <fullName evidence="1">Uncharacterized protein</fullName>
    </submittedName>
</protein>
<name>A0ACC2K0U4_9PEZI</name>
<dbReference type="EMBL" id="JAPUUL010000037">
    <property type="protein sequence ID" value="KAJ8133179.1"/>
    <property type="molecule type" value="Genomic_DNA"/>
</dbReference>
<reference evidence="1" key="1">
    <citation type="submission" date="2022-12" db="EMBL/GenBank/DDBJ databases">
        <title>Genome Sequence of Lasiodiplodia mahajangana.</title>
        <authorList>
            <person name="Buettner E."/>
        </authorList>
    </citation>
    <scope>NUCLEOTIDE SEQUENCE</scope>
    <source>
        <strain evidence="1">VT137</strain>
    </source>
</reference>
<proteinExistence type="predicted"/>
<sequence length="323" mass="36651">MTSIGSKDLIDHRGLKQTIENFIRVVDRVQNQFLRLLDEEPDASQLTTTLRVSLGRVPEVNNALHKTHKSYAALERDLQARIEQASNARLAYKQKGEEHTAARDQCQDMLRQVMLISAVESLNHLELAPIKNQLNAIQSVEFNHLRDQLEMINKAIEAVESHLGGFTTDKCNANNLIAVLTRENNTLSVQLEASKKEADKAQQEFIALKAQYEQHALEQATASRSAAQVDETAKTSSQEIDSLQKQLHSERLELKYITRLFDATKRVARRKVEGMQMRLRNFYQLHYDATIEPNPPVTPPPPFPPGSNLSAWERSSLDIPREL</sequence>
<evidence type="ECO:0000313" key="1">
    <source>
        <dbReference type="EMBL" id="KAJ8133179.1"/>
    </source>
</evidence>
<organism evidence="1 2">
    <name type="scientific">Lasiodiplodia mahajangana</name>
    <dbReference type="NCBI Taxonomy" id="1108764"/>
    <lineage>
        <taxon>Eukaryota</taxon>
        <taxon>Fungi</taxon>
        <taxon>Dikarya</taxon>
        <taxon>Ascomycota</taxon>
        <taxon>Pezizomycotina</taxon>
        <taxon>Dothideomycetes</taxon>
        <taxon>Dothideomycetes incertae sedis</taxon>
        <taxon>Botryosphaeriales</taxon>
        <taxon>Botryosphaeriaceae</taxon>
        <taxon>Lasiodiplodia</taxon>
    </lineage>
</organism>